<dbReference type="InterPro" id="IPR021428">
    <property type="entry name" value="DUF3078"/>
</dbReference>
<dbReference type="EMBL" id="QYCN01000019">
    <property type="protein sequence ID" value="RIY08917.1"/>
    <property type="molecule type" value="Genomic_DNA"/>
</dbReference>
<gene>
    <name evidence="2" type="ORF">D0T11_13410</name>
</gene>
<evidence type="ECO:0000313" key="3">
    <source>
        <dbReference type="Proteomes" id="UP000284250"/>
    </source>
</evidence>
<dbReference type="RefSeq" id="WP_119656309.1">
    <property type="nucleotide sequence ID" value="NZ_JBHUOI010000052.1"/>
</dbReference>
<name>A0A418QUI7_9BACT</name>
<sequence length="332" mass="36459">MLLAAARALRNSFLFVLVLLAGPVLAQTTPNRAPMPLPTFKLSAAVDTVQGWQRGGAGTLNFSQVGLYNWAPGGQSSLSLLATGNTYMHYRGPEHTFDLAANLVYGVLKAGKGRLRKNDDRLELNGRYARQFTQTLSYAAQLNLKTQLTPTTSLENPDSLLSRFFAPAYLLASLGVEYRPNTDFSLLLSPATGKFTVVADQGLADAGAFGVRPARLAADGRPLPGTGQQLRAEIGAYLNARYRHTLATNITYTTKLELFSNYFHNPQNIDVNWENLVDFKVNKFFSASVTTLLVYDDDVLVPVDRNNDGISDGRGRRIQFKETLGIGLNYKF</sequence>
<accession>A0A418QUI7</accession>
<evidence type="ECO:0000313" key="2">
    <source>
        <dbReference type="EMBL" id="RIY08917.1"/>
    </source>
</evidence>
<keyword evidence="3" id="KW-1185">Reference proteome</keyword>
<dbReference type="AlphaFoldDB" id="A0A418QUI7"/>
<dbReference type="Proteomes" id="UP000284250">
    <property type="component" value="Unassembled WGS sequence"/>
</dbReference>
<organism evidence="2 3">
    <name type="scientific">Hymenobacter rubripertinctus</name>
    <dbReference type="NCBI Taxonomy" id="2029981"/>
    <lineage>
        <taxon>Bacteria</taxon>
        <taxon>Pseudomonadati</taxon>
        <taxon>Bacteroidota</taxon>
        <taxon>Cytophagia</taxon>
        <taxon>Cytophagales</taxon>
        <taxon>Hymenobacteraceae</taxon>
        <taxon>Hymenobacter</taxon>
    </lineage>
</organism>
<comment type="caution">
    <text evidence="2">The sequence shown here is derived from an EMBL/GenBank/DDBJ whole genome shotgun (WGS) entry which is preliminary data.</text>
</comment>
<reference evidence="2 3" key="1">
    <citation type="submission" date="2019-01" db="EMBL/GenBank/DDBJ databases">
        <title>Hymenobacter humicola sp. nov., isolated from soils in Antarctica.</title>
        <authorList>
            <person name="Sedlacek I."/>
            <person name="Holochova P."/>
            <person name="Kralova S."/>
            <person name="Pantucek R."/>
            <person name="Stankova E."/>
            <person name="Vrbovska V."/>
            <person name="Kristofova L."/>
            <person name="Svec P."/>
            <person name="Busse H.-J."/>
        </authorList>
    </citation>
    <scope>NUCLEOTIDE SEQUENCE [LARGE SCALE GENOMIC DNA]</scope>
    <source>
        <strain evidence="2 3">CCM 8852</strain>
    </source>
</reference>
<proteinExistence type="predicted"/>
<keyword evidence="1" id="KW-0732">Signal</keyword>
<dbReference type="OrthoDB" id="1495718at2"/>
<feature type="chain" id="PRO_5019541568" evidence="1">
    <location>
        <begin position="27"/>
        <end position="332"/>
    </location>
</feature>
<feature type="signal peptide" evidence="1">
    <location>
        <begin position="1"/>
        <end position="26"/>
    </location>
</feature>
<protein>
    <submittedName>
        <fullName evidence="2">DUF3078 domain-containing protein</fullName>
    </submittedName>
</protein>
<evidence type="ECO:0000256" key="1">
    <source>
        <dbReference type="SAM" id="SignalP"/>
    </source>
</evidence>
<dbReference type="Pfam" id="PF11276">
    <property type="entry name" value="DUF3078"/>
    <property type="match status" value="1"/>
</dbReference>